<dbReference type="PIRSF" id="PIRSF006324">
    <property type="entry name" value="LeuE"/>
    <property type="match status" value="1"/>
</dbReference>
<feature type="transmembrane region" description="Helical" evidence="7">
    <location>
        <begin position="151"/>
        <end position="173"/>
    </location>
</feature>
<evidence type="ECO:0000256" key="2">
    <source>
        <dbReference type="ARBA" id="ARBA00007928"/>
    </source>
</evidence>
<dbReference type="PANTHER" id="PTHR30086">
    <property type="entry name" value="ARGININE EXPORTER PROTEIN ARGO"/>
    <property type="match status" value="1"/>
</dbReference>
<dbReference type="AlphaFoldDB" id="A0A7Y4B7N2"/>
<evidence type="ECO:0000256" key="7">
    <source>
        <dbReference type="SAM" id="Phobius"/>
    </source>
</evidence>
<feature type="transmembrane region" description="Helical" evidence="7">
    <location>
        <begin position="49"/>
        <end position="73"/>
    </location>
</feature>
<evidence type="ECO:0000256" key="1">
    <source>
        <dbReference type="ARBA" id="ARBA00004651"/>
    </source>
</evidence>
<dbReference type="GO" id="GO:0005886">
    <property type="term" value="C:plasma membrane"/>
    <property type="evidence" value="ECO:0007669"/>
    <property type="project" value="UniProtKB-SubCell"/>
</dbReference>
<comment type="similarity">
    <text evidence="2">Belongs to the Rht family.</text>
</comment>
<evidence type="ECO:0000313" key="8">
    <source>
        <dbReference type="EMBL" id="NOI12125.1"/>
    </source>
</evidence>
<dbReference type="InterPro" id="IPR001123">
    <property type="entry name" value="LeuE-type"/>
</dbReference>
<evidence type="ECO:0000256" key="3">
    <source>
        <dbReference type="ARBA" id="ARBA00022475"/>
    </source>
</evidence>
<name>A0A7Y4B7N2_VIBAL</name>
<accession>A0A7Y4B7N2</accession>
<organism evidence="8 9">
    <name type="scientific">Vibrio alginolyticus</name>
    <dbReference type="NCBI Taxonomy" id="663"/>
    <lineage>
        <taxon>Bacteria</taxon>
        <taxon>Pseudomonadati</taxon>
        <taxon>Pseudomonadota</taxon>
        <taxon>Gammaproteobacteria</taxon>
        <taxon>Vibrionales</taxon>
        <taxon>Vibrionaceae</taxon>
        <taxon>Vibrio</taxon>
    </lineage>
</organism>
<dbReference type="EMBL" id="VTYF01000032">
    <property type="protein sequence ID" value="NOI12125.1"/>
    <property type="molecule type" value="Genomic_DNA"/>
</dbReference>
<dbReference type="GO" id="GO:0042970">
    <property type="term" value="F:homoserine transmembrane transporter activity"/>
    <property type="evidence" value="ECO:0007669"/>
    <property type="project" value="TreeGrafter"/>
</dbReference>
<feature type="transmembrane region" description="Helical" evidence="7">
    <location>
        <begin position="80"/>
        <end position="104"/>
    </location>
</feature>
<feature type="transmembrane region" description="Helical" evidence="7">
    <location>
        <begin position="225"/>
        <end position="244"/>
    </location>
</feature>
<dbReference type="Proteomes" id="UP000532247">
    <property type="component" value="Unassembled WGS sequence"/>
</dbReference>
<evidence type="ECO:0000313" key="9">
    <source>
        <dbReference type="Proteomes" id="UP000532247"/>
    </source>
</evidence>
<keyword evidence="4 7" id="KW-0812">Transmembrane</keyword>
<sequence>MIRHAWHFYYALVLMVKVVCGSTVLRASHLNWALYPNWKGGTLMVSIEFLITSFIVVLIPGTGVLFTVATGLFNSKQASVFSAIGCTFGIVPSLLASVFGLAAIFHTSALVFQVVKYCGSAYLIYLAWTMWRASSPLSLDKKPANAKLRDIALKGFLINILNPKLSIFFLAFLPQFVSPQSEQPLFSMLVLGVVFMLMTLCIFIVYGLMASTFSELIVRSEKASLVIQKIFAGGFAAMGLKLALTERV</sequence>
<feature type="transmembrane region" description="Helical" evidence="7">
    <location>
        <begin position="7"/>
        <end position="29"/>
    </location>
</feature>
<feature type="transmembrane region" description="Helical" evidence="7">
    <location>
        <begin position="110"/>
        <end position="131"/>
    </location>
</feature>
<dbReference type="PANTHER" id="PTHR30086:SF14">
    <property type="entry name" value="HOMOSERINE_HOMOSERINE LACTONE EFFLUX PROTEIN"/>
    <property type="match status" value="1"/>
</dbReference>
<keyword evidence="6 7" id="KW-0472">Membrane</keyword>
<evidence type="ECO:0000256" key="5">
    <source>
        <dbReference type="ARBA" id="ARBA00022989"/>
    </source>
</evidence>
<evidence type="ECO:0000256" key="6">
    <source>
        <dbReference type="ARBA" id="ARBA00023136"/>
    </source>
</evidence>
<proteinExistence type="inferred from homology"/>
<comment type="caution">
    <text evidence="8">The sequence shown here is derived from an EMBL/GenBank/DDBJ whole genome shotgun (WGS) entry which is preliminary data.</text>
</comment>
<reference evidence="8 9" key="1">
    <citation type="submission" date="2019-09" db="EMBL/GenBank/DDBJ databases">
        <title>Draft genome sequencing and comparative genomics of hatchery-associated Vibrios.</title>
        <authorList>
            <person name="Kehlet-Delgado H."/>
            <person name="Mueller R.S."/>
        </authorList>
    </citation>
    <scope>NUCLEOTIDE SEQUENCE [LARGE SCALE GENOMIC DNA]</scope>
    <source>
        <strain evidence="8 9">081416A</strain>
    </source>
</reference>
<feature type="transmembrane region" description="Helical" evidence="7">
    <location>
        <begin position="185"/>
        <end position="213"/>
    </location>
</feature>
<gene>
    <name evidence="8" type="ORF">F0254_25305</name>
</gene>
<protein>
    <submittedName>
        <fullName evidence="8">DUF3265 domain-containing protein</fullName>
    </submittedName>
</protein>
<dbReference type="AntiFam" id="ANF00277">
    <property type="entry name" value="Spurious ORF (formerly Pfam entry PF11665)"/>
</dbReference>
<dbReference type="Pfam" id="PF01810">
    <property type="entry name" value="LysE"/>
    <property type="match status" value="1"/>
</dbReference>
<keyword evidence="3" id="KW-1003">Cell membrane</keyword>
<evidence type="ECO:0000256" key="4">
    <source>
        <dbReference type="ARBA" id="ARBA00022692"/>
    </source>
</evidence>
<comment type="subcellular location">
    <subcellularLocation>
        <location evidence="1">Cell membrane</location>
        <topology evidence="1">Multi-pass membrane protein</topology>
    </subcellularLocation>
</comment>
<keyword evidence="5 7" id="KW-1133">Transmembrane helix</keyword>